<dbReference type="Pfam" id="PF00483">
    <property type="entry name" value="NTP_transferase"/>
    <property type="match status" value="1"/>
</dbReference>
<keyword evidence="3" id="KW-0548">Nucleotidyltransferase</keyword>
<reference evidence="3 4" key="1">
    <citation type="journal article" date="2012" name="J. Bacteriol.">
        <title>Genome of Bacillus macauensis ZFHKF-1, a Long-Chain-Forming Bacterium.</title>
        <authorList>
            <person name="Cai L."/>
            <person name="Zhang T."/>
        </authorList>
    </citation>
    <scope>NUCLEOTIDE SEQUENCE [LARGE SCALE GENOMIC DNA]</scope>
    <source>
        <strain evidence="3 4">ZFHKF-1</strain>
    </source>
</reference>
<name>I8IYS8_9BACL</name>
<proteinExistence type="predicted"/>
<evidence type="ECO:0000313" key="3">
    <source>
        <dbReference type="EMBL" id="EIT84631.1"/>
    </source>
</evidence>
<dbReference type="RefSeq" id="WP_007203061.1">
    <property type="nucleotide sequence ID" value="NZ_AKKV01000031.1"/>
</dbReference>
<dbReference type="CDD" id="cd02509">
    <property type="entry name" value="GDP-M1P_Guanylyltransferase"/>
    <property type="match status" value="1"/>
</dbReference>
<feature type="domain" description="MannoseP isomerase/GMP-like beta-helix" evidence="2">
    <location>
        <begin position="284"/>
        <end position="335"/>
    </location>
</feature>
<comment type="caution">
    <text evidence="3">The sequence shown here is derived from an EMBL/GenBank/DDBJ whole genome shotgun (WGS) entry which is preliminary data.</text>
</comment>
<dbReference type="SUPFAM" id="SSF53448">
    <property type="entry name" value="Nucleotide-diphospho-sugar transferases"/>
    <property type="match status" value="1"/>
</dbReference>
<dbReference type="Proteomes" id="UP000004080">
    <property type="component" value="Unassembled WGS sequence"/>
</dbReference>
<keyword evidence="4" id="KW-1185">Reference proteome</keyword>
<dbReference type="eggNOG" id="COG0836">
    <property type="taxonomic scope" value="Bacteria"/>
</dbReference>
<dbReference type="EMBL" id="AKKV01000031">
    <property type="protein sequence ID" value="EIT84631.1"/>
    <property type="molecule type" value="Genomic_DNA"/>
</dbReference>
<dbReference type="PANTHER" id="PTHR46390:SF1">
    <property type="entry name" value="MANNOSE-1-PHOSPHATE GUANYLYLTRANSFERASE"/>
    <property type="match status" value="1"/>
</dbReference>
<dbReference type="InterPro" id="IPR049577">
    <property type="entry name" value="GMPP_N"/>
</dbReference>
<evidence type="ECO:0000259" key="2">
    <source>
        <dbReference type="Pfam" id="PF22640"/>
    </source>
</evidence>
<dbReference type="GO" id="GO:0009298">
    <property type="term" value="P:GDP-mannose biosynthetic process"/>
    <property type="evidence" value="ECO:0007669"/>
    <property type="project" value="TreeGrafter"/>
</dbReference>
<accession>I8IYS8</accession>
<dbReference type="InterPro" id="IPR051161">
    <property type="entry name" value="Mannose-6P_isomerase_type2"/>
</dbReference>
<sequence length="345" mass="39274">MKAVIMAGGQGTRFWPWSTAQRPKQFLSLRSKDSLLQETYARFLLKLAHEDIYVVTTAEYAPLVLEQLPQLTDERIIIEPCRRDTGPCVALAALSFLRNNDDEVIVTAPSDQYIPDGVAFLEALEVAEEAAKNDAYIVTLGIQPTRPETGYGYIETFPSLVKKQAIVPVKQFVEKPSLSVAQELLKKETIFWNSGIFIWKPSTIAYYMEKHQKELWEKLQNEQLPLQQTYEALPKLSIDYAILEKAAHIYTVPVTFEWDDVGTWGSLERFHDQAEEDNITHGERIVTNGANCTIISQYKTLVLGLSDIIVVCTDEGLLVCHKSEEQHIKERLRQLEDLEKGNEEE</sequence>
<dbReference type="Gene3D" id="3.90.550.10">
    <property type="entry name" value="Spore Coat Polysaccharide Biosynthesis Protein SpsA, Chain A"/>
    <property type="match status" value="1"/>
</dbReference>
<gene>
    <name evidence="3" type="ORF">A374_14925</name>
</gene>
<dbReference type="InterPro" id="IPR054566">
    <property type="entry name" value="ManC/GMP-like_b-helix"/>
</dbReference>
<dbReference type="InterPro" id="IPR029044">
    <property type="entry name" value="Nucleotide-diphossugar_trans"/>
</dbReference>
<dbReference type="SUPFAM" id="SSF159283">
    <property type="entry name" value="Guanosine diphospho-D-mannose pyrophosphorylase/mannose-6-phosphate isomerase linker domain"/>
    <property type="match status" value="1"/>
</dbReference>
<dbReference type="OrthoDB" id="9806359at2"/>
<dbReference type="AlphaFoldDB" id="I8IYS8"/>
<dbReference type="STRING" id="1196324.A374_14925"/>
<evidence type="ECO:0000259" key="1">
    <source>
        <dbReference type="Pfam" id="PF00483"/>
    </source>
</evidence>
<keyword evidence="3" id="KW-0808">Transferase</keyword>
<dbReference type="PATRIC" id="fig|1196324.3.peg.3051"/>
<dbReference type="InterPro" id="IPR005835">
    <property type="entry name" value="NTP_transferase_dom"/>
</dbReference>
<dbReference type="GO" id="GO:0004475">
    <property type="term" value="F:mannose-1-phosphate guanylyltransferase (GTP) activity"/>
    <property type="evidence" value="ECO:0007669"/>
    <property type="project" value="InterPro"/>
</dbReference>
<protein>
    <submittedName>
        <fullName evidence="3">Mannose-1-phosphate guanylyltransferase</fullName>
    </submittedName>
</protein>
<evidence type="ECO:0000313" key="4">
    <source>
        <dbReference type="Proteomes" id="UP000004080"/>
    </source>
</evidence>
<organism evidence="3 4">
    <name type="scientific">Fictibacillus macauensis ZFHKF-1</name>
    <dbReference type="NCBI Taxonomy" id="1196324"/>
    <lineage>
        <taxon>Bacteria</taxon>
        <taxon>Bacillati</taxon>
        <taxon>Bacillota</taxon>
        <taxon>Bacilli</taxon>
        <taxon>Bacillales</taxon>
        <taxon>Fictibacillaceae</taxon>
        <taxon>Fictibacillus</taxon>
    </lineage>
</organism>
<dbReference type="Pfam" id="PF22640">
    <property type="entry name" value="ManC_GMP_beta-helix"/>
    <property type="match status" value="1"/>
</dbReference>
<dbReference type="PANTHER" id="PTHR46390">
    <property type="entry name" value="MANNOSE-1-PHOSPHATE GUANYLYLTRANSFERASE"/>
    <property type="match status" value="1"/>
</dbReference>
<feature type="domain" description="Nucleotidyl transferase" evidence="1">
    <location>
        <begin position="2"/>
        <end position="275"/>
    </location>
</feature>